<evidence type="ECO:0000313" key="2">
    <source>
        <dbReference type="EMBL" id="RMA64706.1"/>
    </source>
</evidence>
<name>A0A3L9YVK9_9FLAO</name>
<dbReference type="EMBL" id="REFC01000012">
    <property type="protein sequence ID" value="RMA64706.1"/>
    <property type="molecule type" value="Genomic_DNA"/>
</dbReference>
<evidence type="ECO:0000256" key="1">
    <source>
        <dbReference type="SAM" id="SignalP"/>
    </source>
</evidence>
<organism evidence="2 3">
    <name type="scientific">Ulvibacter antarcticus</name>
    <dbReference type="NCBI Taxonomy" id="442714"/>
    <lineage>
        <taxon>Bacteria</taxon>
        <taxon>Pseudomonadati</taxon>
        <taxon>Bacteroidota</taxon>
        <taxon>Flavobacteriia</taxon>
        <taxon>Flavobacteriales</taxon>
        <taxon>Flavobacteriaceae</taxon>
        <taxon>Ulvibacter</taxon>
    </lineage>
</organism>
<dbReference type="OrthoDB" id="9791748at2"/>
<gene>
    <name evidence="2" type="ORF">BXY75_1586</name>
</gene>
<proteinExistence type="predicted"/>
<feature type="chain" id="PRO_5018016939" evidence="1">
    <location>
        <begin position="25"/>
        <end position="231"/>
    </location>
</feature>
<comment type="caution">
    <text evidence="2">The sequence shown here is derived from an EMBL/GenBank/DDBJ whole genome shotgun (WGS) entry which is preliminary data.</text>
</comment>
<dbReference type="Pfam" id="PF14224">
    <property type="entry name" value="DUF4331"/>
    <property type="match status" value="2"/>
</dbReference>
<reference evidence="2 3" key="1">
    <citation type="submission" date="2018-10" db="EMBL/GenBank/DDBJ databases">
        <title>Genomic Encyclopedia of Archaeal and Bacterial Type Strains, Phase II (KMG-II): from individual species to whole genera.</title>
        <authorList>
            <person name="Goeker M."/>
        </authorList>
    </citation>
    <scope>NUCLEOTIDE SEQUENCE [LARGE SCALE GENOMIC DNA]</scope>
    <source>
        <strain evidence="2 3">DSM 23424</strain>
    </source>
</reference>
<dbReference type="Proteomes" id="UP000271339">
    <property type="component" value="Unassembled WGS sequence"/>
</dbReference>
<accession>A0A3L9YVK9</accession>
<sequence>MKKTKIFAAIGGLGLAVLSVFLIAADHIDAPAVAGTNSDITDFYAFRAQDQNNLAFVVNVQGLLAPGQSTEQAEFSENVLLEINIDNNNDLIEDRVIQAIKRNDSMYFFLKPQVSTPGLTSTIDTETFVGSVKISTTTDVQVSSSNANGMKFFAGPREDPFFFDFTRYNEIIAGTAPGFNDPGNDTFVGTNVLSVAIEVPKSMIGSGTVGANPLAPSTSIYGVWVESKRKQ</sequence>
<feature type="signal peptide" evidence="1">
    <location>
        <begin position="1"/>
        <end position="24"/>
    </location>
</feature>
<keyword evidence="3" id="KW-1185">Reference proteome</keyword>
<dbReference type="AlphaFoldDB" id="A0A3L9YVK9"/>
<keyword evidence="1" id="KW-0732">Signal</keyword>
<dbReference type="RefSeq" id="WP_121907141.1">
    <property type="nucleotide sequence ID" value="NZ_REFC01000012.1"/>
</dbReference>
<protein>
    <submittedName>
        <fullName evidence="2">Uncharacterized protein DUF4331</fullName>
    </submittedName>
</protein>
<evidence type="ECO:0000313" key="3">
    <source>
        <dbReference type="Proteomes" id="UP000271339"/>
    </source>
</evidence>
<dbReference type="InterPro" id="IPR025566">
    <property type="entry name" value="DUF4331"/>
</dbReference>